<evidence type="ECO:0000256" key="5">
    <source>
        <dbReference type="ARBA" id="ARBA00023136"/>
    </source>
</evidence>
<dbReference type="OrthoDB" id="1949745at2"/>
<reference evidence="10 11" key="1">
    <citation type="submission" date="2016-04" db="EMBL/GenBank/DDBJ databases">
        <title>Genome sequence of Clostridium magnum DSM 2767.</title>
        <authorList>
            <person name="Poehlein A."/>
            <person name="Uhlig R."/>
            <person name="Fischer R."/>
            <person name="Bahl H."/>
            <person name="Daniel R."/>
        </authorList>
    </citation>
    <scope>NUCLEOTIDE SEQUENCE [LARGE SCALE GENOMIC DNA]</scope>
    <source>
        <strain evidence="10 11">DSM 2767</strain>
    </source>
</reference>
<evidence type="ECO:0000256" key="2">
    <source>
        <dbReference type="ARBA" id="ARBA00007886"/>
    </source>
</evidence>
<dbReference type="InterPro" id="IPR038501">
    <property type="entry name" value="Spore_GerAC_C_sf"/>
</dbReference>
<evidence type="ECO:0000256" key="6">
    <source>
        <dbReference type="ARBA" id="ARBA00023139"/>
    </source>
</evidence>
<evidence type="ECO:0000259" key="8">
    <source>
        <dbReference type="Pfam" id="PF05504"/>
    </source>
</evidence>
<sequence>MKKNSIKRLILSLILTLILGYSFIGTKGEVVENLDIPIAIGSDLEKGEYASVILSVYEFNPDGSITSRILKSEGDNIAEARNDRQRKSNKKFLLGLEKLYVISDAYAQLGVNNVIDVLVNNPTVNDRSPAVVVKGKVVDLLKYKMEGYASSAEFIEGMIKNSIYNNFFSNQFSMMDLIVRVDAEGRNGVLPYVELKEEGPEITGLAIFKGDKMIGKTNIKEARTISLLKFDGGKGILTIQKDSKHYVDFYAESKRKVKCYKTDGKYNFIINIELNGTIASNELDTSIYKDPKELKKITSDIEDKVKKMCTEYINKAKYEYKTDIWELGRVAAAKYGRQTGMDWDKVISESNIEVRVKATVKDLGRGTY</sequence>
<dbReference type="Proteomes" id="UP000076603">
    <property type="component" value="Unassembled WGS sequence"/>
</dbReference>
<comment type="caution">
    <text evidence="10">The sequence shown here is derived from an EMBL/GenBank/DDBJ whole genome shotgun (WGS) entry which is preliminary data.</text>
</comment>
<dbReference type="GO" id="GO:0009847">
    <property type="term" value="P:spore germination"/>
    <property type="evidence" value="ECO:0007669"/>
    <property type="project" value="InterPro"/>
</dbReference>
<dbReference type="Pfam" id="PF05504">
    <property type="entry name" value="Spore_GerAC"/>
    <property type="match status" value="1"/>
</dbReference>
<accession>A0A162R7Q5</accession>
<proteinExistence type="inferred from homology"/>
<dbReference type="InterPro" id="IPR057336">
    <property type="entry name" value="GerAC_N"/>
</dbReference>
<evidence type="ECO:0000256" key="1">
    <source>
        <dbReference type="ARBA" id="ARBA00004635"/>
    </source>
</evidence>
<keyword evidence="6" id="KW-0564">Palmitate</keyword>
<dbReference type="PATRIC" id="fig|1121326.3.peg.5102"/>
<dbReference type="EMBL" id="LWAE01000008">
    <property type="protein sequence ID" value="KZL89547.1"/>
    <property type="molecule type" value="Genomic_DNA"/>
</dbReference>
<gene>
    <name evidence="10" type="primary">gerAC_2</name>
    <name evidence="10" type="ORF">CLMAG_50380</name>
</gene>
<comment type="subcellular location">
    <subcellularLocation>
        <location evidence="1">Membrane</location>
        <topology evidence="1">Lipid-anchor</topology>
    </subcellularLocation>
</comment>
<keyword evidence="4" id="KW-0732">Signal</keyword>
<comment type="similarity">
    <text evidence="2">Belongs to the GerABKC lipoprotein family.</text>
</comment>
<evidence type="ECO:0000256" key="4">
    <source>
        <dbReference type="ARBA" id="ARBA00022729"/>
    </source>
</evidence>
<dbReference type="NCBIfam" id="TIGR02887">
    <property type="entry name" value="spore_ger_x_C"/>
    <property type="match status" value="1"/>
</dbReference>
<dbReference type="RefSeq" id="WP_066628617.1">
    <property type="nucleotide sequence ID" value="NZ_FQXL01000007.1"/>
</dbReference>
<evidence type="ECO:0000259" key="9">
    <source>
        <dbReference type="Pfam" id="PF25198"/>
    </source>
</evidence>
<dbReference type="Gene3D" id="3.30.300.210">
    <property type="entry name" value="Nutrient germinant receptor protein C, domain 3"/>
    <property type="match status" value="1"/>
</dbReference>
<dbReference type="PANTHER" id="PTHR35789:SF1">
    <property type="entry name" value="SPORE GERMINATION PROTEIN B3"/>
    <property type="match status" value="1"/>
</dbReference>
<dbReference type="InterPro" id="IPR046953">
    <property type="entry name" value="Spore_GerAC-like_C"/>
</dbReference>
<organism evidence="10 11">
    <name type="scientific">Clostridium magnum DSM 2767</name>
    <dbReference type="NCBI Taxonomy" id="1121326"/>
    <lineage>
        <taxon>Bacteria</taxon>
        <taxon>Bacillati</taxon>
        <taxon>Bacillota</taxon>
        <taxon>Clostridia</taxon>
        <taxon>Eubacteriales</taxon>
        <taxon>Clostridiaceae</taxon>
        <taxon>Clostridium</taxon>
    </lineage>
</organism>
<evidence type="ECO:0000256" key="7">
    <source>
        <dbReference type="ARBA" id="ARBA00023288"/>
    </source>
</evidence>
<dbReference type="InterPro" id="IPR008844">
    <property type="entry name" value="Spore_GerAC-like"/>
</dbReference>
<evidence type="ECO:0000313" key="11">
    <source>
        <dbReference type="Proteomes" id="UP000076603"/>
    </source>
</evidence>
<keyword evidence="3" id="KW-0309">Germination</keyword>
<name>A0A162R7Q5_9CLOT</name>
<feature type="domain" description="Spore germination protein N-terminal" evidence="9">
    <location>
        <begin position="30"/>
        <end position="195"/>
    </location>
</feature>
<evidence type="ECO:0000256" key="3">
    <source>
        <dbReference type="ARBA" id="ARBA00022544"/>
    </source>
</evidence>
<keyword evidence="5" id="KW-0472">Membrane</keyword>
<dbReference type="Pfam" id="PF25198">
    <property type="entry name" value="Spore_GerAC_N"/>
    <property type="match status" value="1"/>
</dbReference>
<keyword evidence="7" id="KW-0449">Lipoprotein</keyword>
<dbReference type="GO" id="GO:0016020">
    <property type="term" value="C:membrane"/>
    <property type="evidence" value="ECO:0007669"/>
    <property type="project" value="UniProtKB-SubCell"/>
</dbReference>
<keyword evidence="11" id="KW-1185">Reference proteome</keyword>
<dbReference type="AlphaFoldDB" id="A0A162R7Q5"/>
<evidence type="ECO:0000313" key="10">
    <source>
        <dbReference type="EMBL" id="KZL89547.1"/>
    </source>
</evidence>
<protein>
    <submittedName>
        <fullName evidence="10">Spore germination protein A3</fullName>
    </submittedName>
</protein>
<dbReference type="PANTHER" id="PTHR35789">
    <property type="entry name" value="SPORE GERMINATION PROTEIN B3"/>
    <property type="match status" value="1"/>
</dbReference>
<dbReference type="STRING" id="1121326.CLMAG_50380"/>
<feature type="domain" description="Spore germination GerAC-like C-terminal" evidence="8">
    <location>
        <begin position="203"/>
        <end position="364"/>
    </location>
</feature>